<feature type="region of interest" description="Disordered" evidence="1">
    <location>
        <begin position="1"/>
        <end position="20"/>
    </location>
</feature>
<accession>A0ABN6N8Y3</accession>
<dbReference type="EMBL" id="AP025592">
    <property type="protein sequence ID" value="BDG08308.1"/>
    <property type="molecule type" value="Genomic_DNA"/>
</dbReference>
<dbReference type="RefSeq" id="WP_248345491.1">
    <property type="nucleotide sequence ID" value="NZ_AP025592.1"/>
</dbReference>
<protein>
    <recommendedName>
        <fullName evidence="4">Vegetative protein</fullName>
    </recommendedName>
</protein>
<evidence type="ECO:0000313" key="3">
    <source>
        <dbReference type="Proteomes" id="UP001162734"/>
    </source>
</evidence>
<name>A0ABN6N8Y3_9BACT</name>
<evidence type="ECO:0000256" key="1">
    <source>
        <dbReference type="SAM" id="MobiDB-lite"/>
    </source>
</evidence>
<dbReference type="Proteomes" id="UP001162734">
    <property type="component" value="Chromosome"/>
</dbReference>
<evidence type="ECO:0008006" key="4">
    <source>
        <dbReference type="Google" id="ProtNLM"/>
    </source>
</evidence>
<reference evidence="3" key="1">
    <citation type="journal article" date="2022" name="Int. J. Syst. Evol. Microbiol.">
        <title>Anaeromyxobacter oryzae sp. nov., Anaeromyxobacter diazotrophicus sp. nov. and Anaeromyxobacter paludicola sp. nov., isolated from paddy soils.</title>
        <authorList>
            <person name="Itoh H."/>
            <person name="Xu Z."/>
            <person name="Mise K."/>
            <person name="Masuda Y."/>
            <person name="Ushijima N."/>
            <person name="Hayakawa C."/>
            <person name="Shiratori Y."/>
            <person name="Senoo K."/>
        </authorList>
    </citation>
    <scope>NUCLEOTIDE SEQUENCE [LARGE SCALE GENOMIC DNA]</scope>
    <source>
        <strain evidence="3">Red630</strain>
    </source>
</reference>
<gene>
    <name evidence="2" type="ORF">AMPC_14210</name>
</gene>
<sequence length="95" mass="10672">MAETKTKKKAPAPKGGGKKACKIEGCKRAYRAKGFCFFHYDQWRRGELEKFPGRYDTCSKEGCKKKVVEHGLCQEHFDAWKKSRKGAKAAEAAAS</sequence>
<proteinExistence type="predicted"/>
<evidence type="ECO:0000313" key="2">
    <source>
        <dbReference type="EMBL" id="BDG08308.1"/>
    </source>
</evidence>
<organism evidence="2 3">
    <name type="scientific">Anaeromyxobacter paludicola</name>
    <dbReference type="NCBI Taxonomy" id="2918171"/>
    <lineage>
        <taxon>Bacteria</taxon>
        <taxon>Pseudomonadati</taxon>
        <taxon>Myxococcota</taxon>
        <taxon>Myxococcia</taxon>
        <taxon>Myxococcales</taxon>
        <taxon>Cystobacterineae</taxon>
        <taxon>Anaeromyxobacteraceae</taxon>
        <taxon>Anaeromyxobacter</taxon>
    </lineage>
</organism>
<keyword evidence="3" id="KW-1185">Reference proteome</keyword>